<dbReference type="EMBL" id="FXTQ01000001">
    <property type="protein sequence ID" value="SMO33334.1"/>
    <property type="molecule type" value="Genomic_DNA"/>
</dbReference>
<dbReference type="OrthoDB" id="1369966at2"/>
<proteinExistence type="predicted"/>
<gene>
    <name evidence="1" type="ORF">SAMN06265220_10176</name>
</gene>
<protein>
    <submittedName>
        <fullName evidence="1">Uncharacterized protein</fullName>
    </submittedName>
</protein>
<evidence type="ECO:0000313" key="1">
    <source>
        <dbReference type="EMBL" id="SMO33334.1"/>
    </source>
</evidence>
<accession>A0A521AEV0</accession>
<organism evidence="1 2">
    <name type="scientific">Flavobacterium nitrogenifigens</name>
    <dbReference type="NCBI Taxonomy" id="1617283"/>
    <lineage>
        <taxon>Bacteria</taxon>
        <taxon>Pseudomonadati</taxon>
        <taxon>Bacteroidota</taxon>
        <taxon>Flavobacteriia</taxon>
        <taxon>Flavobacteriales</taxon>
        <taxon>Flavobacteriaceae</taxon>
        <taxon>Flavobacterium</taxon>
    </lineage>
</organism>
<reference evidence="1 2" key="1">
    <citation type="submission" date="2017-05" db="EMBL/GenBank/DDBJ databases">
        <authorList>
            <person name="Varghese N."/>
            <person name="Submissions S."/>
        </authorList>
    </citation>
    <scope>NUCLEOTIDE SEQUENCE [LARGE SCALE GENOMIC DNA]</scope>
    <source>
        <strain evidence="1 2">DSM 29982</strain>
    </source>
</reference>
<keyword evidence="2" id="KW-1185">Reference proteome</keyword>
<sequence>MTANEINQNISKDEAIGRARFSDFQITQQPDWDINKFSETTSASWDVAYYTGTTRDMVIGEIKNRYKSDNQYDTWILEEIKIRGLFETKRLLQLKYPNATIYIHYINFYNNTDKPRFWDITNLIPDFESNSYPKNSFDPNAKIVDKLSMMLKNNEAINL</sequence>
<name>A0A521AEV0_9FLAO</name>
<dbReference type="AlphaFoldDB" id="A0A521AEV0"/>
<evidence type="ECO:0000313" key="2">
    <source>
        <dbReference type="Proteomes" id="UP000319267"/>
    </source>
</evidence>
<dbReference type="RefSeq" id="WP_111377821.1">
    <property type="nucleotide sequence ID" value="NZ_CP043612.1"/>
</dbReference>
<dbReference type="Proteomes" id="UP000319267">
    <property type="component" value="Unassembled WGS sequence"/>
</dbReference>